<evidence type="ECO:0000313" key="4">
    <source>
        <dbReference type="EMBL" id="SHE87041.1"/>
    </source>
</evidence>
<name>A0A1M4X0J9_9THEO</name>
<dbReference type="EMBL" id="FQVH01000007">
    <property type="protein sequence ID" value="SHE87041.1"/>
    <property type="molecule type" value="Genomic_DNA"/>
</dbReference>
<dbReference type="PANTHER" id="PTHR46124:SF2">
    <property type="entry name" value="D-AMINOACYL-TRNA DEACYLASE"/>
    <property type="match status" value="1"/>
</dbReference>
<gene>
    <name evidence="4" type="ORF">SAMN02746089_00916</name>
</gene>
<dbReference type="PIRSF" id="PIRSF005902">
    <property type="entry name" value="DNase_TatD"/>
    <property type="match status" value="1"/>
</dbReference>
<dbReference type="InterPro" id="IPR032466">
    <property type="entry name" value="Metal_Hydrolase"/>
</dbReference>
<dbReference type="InterPro" id="IPR015991">
    <property type="entry name" value="TatD/YcfH-like"/>
</dbReference>
<dbReference type="Proteomes" id="UP000184088">
    <property type="component" value="Unassembled WGS sequence"/>
</dbReference>
<dbReference type="STRING" id="1121256.SAMN02746089_00916"/>
<evidence type="ECO:0000256" key="2">
    <source>
        <dbReference type="ARBA" id="ARBA00022801"/>
    </source>
</evidence>
<evidence type="ECO:0000313" key="5">
    <source>
        <dbReference type="Proteomes" id="UP000184088"/>
    </source>
</evidence>
<proteinExistence type="predicted"/>
<feature type="binding site" evidence="3">
    <location>
        <position position="150"/>
    </location>
    <ligand>
        <name>a divalent metal cation</name>
        <dbReference type="ChEBI" id="CHEBI:60240"/>
        <label>2</label>
    </ligand>
</feature>
<dbReference type="InterPro" id="IPR001130">
    <property type="entry name" value="TatD-like"/>
</dbReference>
<feature type="binding site" evidence="3">
    <location>
        <position position="91"/>
    </location>
    <ligand>
        <name>a divalent metal cation</name>
        <dbReference type="ChEBI" id="CHEBI:60240"/>
        <label>1</label>
    </ligand>
</feature>
<dbReference type="NCBIfam" id="TIGR00010">
    <property type="entry name" value="YchF/TatD family DNA exonuclease"/>
    <property type="match status" value="1"/>
</dbReference>
<keyword evidence="2" id="KW-0378">Hydrolase</keyword>
<feature type="binding site" evidence="3">
    <location>
        <position position="8"/>
    </location>
    <ligand>
        <name>a divalent metal cation</name>
        <dbReference type="ChEBI" id="CHEBI:60240"/>
        <label>1</label>
    </ligand>
</feature>
<dbReference type="CDD" id="cd01310">
    <property type="entry name" value="TatD_DNAse"/>
    <property type="match status" value="1"/>
</dbReference>
<accession>A0A1M4X0J9</accession>
<dbReference type="PANTHER" id="PTHR46124">
    <property type="entry name" value="D-AMINOACYL-TRNA DEACYLASE"/>
    <property type="match status" value="1"/>
</dbReference>
<dbReference type="Gene3D" id="3.20.20.140">
    <property type="entry name" value="Metal-dependent hydrolases"/>
    <property type="match status" value="1"/>
</dbReference>
<dbReference type="GO" id="GO:0016788">
    <property type="term" value="F:hydrolase activity, acting on ester bonds"/>
    <property type="evidence" value="ECO:0007669"/>
    <property type="project" value="InterPro"/>
</dbReference>
<feature type="binding site" evidence="3">
    <location>
        <position position="127"/>
    </location>
    <ligand>
        <name>a divalent metal cation</name>
        <dbReference type="ChEBI" id="CHEBI:60240"/>
        <label>2</label>
    </ligand>
</feature>
<feature type="binding site" evidence="3">
    <location>
        <position position="200"/>
    </location>
    <ligand>
        <name>a divalent metal cation</name>
        <dbReference type="ChEBI" id="CHEBI:60240"/>
        <label>1</label>
    </ligand>
</feature>
<dbReference type="Pfam" id="PF01026">
    <property type="entry name" value="TatD_DNase"/>
    <property type="match status" value="1"/>
</dbReference>
<dbReference type="GO" id="GO:0046872">
    <property type="term" value="F:metal ion binding"/>
    <property type="evidence" value="ECO:0007669"/>
    <property type="project" value="UniProtKB-KW"/>
</dbReference>
<evidence type="ECO:0000256" key="3">
    <source>
        <dbReference type="PIRSR" id="PIRSR005902-1"/>
    </source>
</evidence>
<keyword evidence="1 3" id="KW-0479">Metal-binding</keyword>
<dbReference type="AlphaFoldDB" id="A0A1M4X0J9"/>
<dbReference type="SUPFAM" id="SSF51556">
    <property type="entry name" value="Metallo-dependent hydrolases"/>
    <property type="match status" value="1"/>
</dbReference>
<protein>
    <submittedName>
        <fullName evidence="4">TatD DNase family protein</fullName>
    </submittedName>
</protein>
<reference evidence="4 5" key="1">
    <citation type="submission" date="2016-11" db="EMBL/GenBank/DDBJ databases">
        <authorList>
            <person name="Jaros S."/>
            <person name="Januszkiewicz K."/>
            <person name="Wedrychowicz H."/>
        </authorList>
    </citation>
    <scope>NUCLEOTIDE SEQUENCE [LARGE SCALE GENOMIC DNA]</scope>
    <source>
        <strain evidence="4 5">DSM 17918</strain>
    </source>
</reference>
<dbReference type="OrthoDB" id="9810005at2"/>
<organism evidence="4 5">
    <name type="scientific">Caldanaerobius fijiensis DSM 17918</name>
    <dbReference type="NCBI Taxonomy" id="1121256"/>
    <lineage>
        <taxon>Bacteria</taxon>
        <taxon>Bacillati</taxon>
        <taxon>Bacillota</taxon>
        <taxon>Clostridia</taxon>
        <taxon>Thermoanaerobacterales</taxon>
        <taxon>Thermoanaerobacteraceae</taxon>
        <taxon>Caldanaerobius</taxon>
    </lineage>
</organism>
<dbReference type="RefSeq" id="WP_073342134.1">
    <property type="nucleotide sequence ID" value="NZ_FQVH01000007.1"/>
</dbReference>
<evidence type="ECO:0000256" key="1">
    <source>
        <dbReference type="ARBA" id="ARBA00022723"/>
    </source>
</evidence>
<dbReference type="FunFam" id="3.20.20.140:FF:000005">
    <property type="entry name" value="TatD family hydrolase"/>
    <property type="match status" value="1"/>
</dbReference>
<sequence>MLVDIHAHVDDSAYDQDREQVIERIRENDMIVINSASDVPSIATTLELAEKYDFIYATLGVHPYEAAQVNEKELERMDQLLSHPRVVGVGEIGLDYHMEELDKKLQQKAFIDQLELANKHGMPVVIHDRDAHKDTLDILKSHMKVTGIMHCFSGSYEMAKQCIDMGMYISIGGVLTFKNAKKTVEVIEKIPLERVLTETDCPYLTPEPFRGTRNEPVYTRYVVQKIADIKGMEYDEVMRIVYENVKRVFAKIR</sequence>
<feature type="binding site" evidence="3">
    <location>
        <position position="6"/>
    </location>
    <ligand>
        <name>a divalent metal cation</name>
        <dbReference type="ChEBI" id="CHEBI:60240"/>
        <label>1</label>
    </ligand>
</feature>
<keyword evidence="5" id="KW-1185">Reference proteome</keyword>
<dbReference type="GO" id="GO:0004536">
    <property type="term" value="F:DNA nuclease activity"/>
    <property type="evidence" value="ECO:0007669"/>
    <property type="project" value="InterPro"/>
</dbReference>